<evidence type="ECO:0000256" key="2">
    <source>
        <dbReference type="ARBA" id="ARBA00022481"/>
    </source>
</evidence>
<dbReference type="InterPro" id="IPR004090">
    <property type="entry name" value="Chemotax_Me-accpt_rcpt"/>
</dbReference>
<dbReference type="EMBL" id="JH600070">
    <property type="protein sequence ID" value="EIJ42440.1"/>
    <property type="molecule type" value="Genomic_DNA"/>
</dbReference>
<feature type="coiled-coil region" evidence="6">
    <location>
        <begin position="691"/>
        <end position="729"/>
    </location>
</feature>
<dbReference type="SUPFAM" id="SSF58104">
    <property type="entry name" value="Methyl-accepting chemotaxis protein (MCP) signaling domain"/>
    <property type="match status" value="1"/>
</dbReference>
<dbReference type="InterPro" id="IPR003660">
    <property type="entry name" value="HAMP_dom"/>
</dbReference>
<feature type="region of interest" description="Disordered" evidence="7">
    <location>
        <begin position="738"/>
        <end position="781"/>
    </location>
</feature>
<dbReference type="SMART" id="SM00283">
    <property type="entry name" value="MA"/>
    <property type="match status" value="1"/>
</dbReference>
<keyword evidence="6" id="KW-0175">Coiled coil</keyword>
<proteinExistence type="inferred from homology"/>
<dbReference type="PROSITE" id="PS50111">
    <property type="entry name" value="CHEMOTAXIS_TRANSDUC_2"/>
    <property type="match status" value="1"/>
</dbReference>
<dbReference type="SMART" id="SM00304">
    <property type="entry name" value="HAMP"/>
    <property type="match status" value="2"/>
</dbReference>
<dbReference type="OrthoDB" id="6433966at2"/>
<dbReference type="Gene3D" id="6.10.340.10">
    <property type="match status" value="1"/>
</dbReference>
<dbReference type="STRING" id="395493.BegalDRAFT_1559"/>
<dbReference type="RefSeq" id="WP_002685388.1">
    <property type="nucleotide sequence ID" value="NZ_JH600070.1"/>
</dbReference>
<keyword evidence="12" id="KW-1185">Reference proteome</keyword>
<feature type="domain" description="HAMP" evidence="10">
    <location>
        <begin position="210"/>
        <end position="262"/>
    </location>
</feature>
<evidence type="ECO:0000256" key="8">
    <source>
        <dbReference type="SAM" id="Phobius"/>
    </source>
</evidence>
<dbReference type="CDD" id="cd11386">
    <property type="entry name" value="MCP_signal"/>
    <property type="match status" value="1"/>
</dbReference>
<dbReference type="Pfam" id="PF18947">
    <property type="entry name" value="HAMP_2"/>
    <property type="match status" value="1"/>
</dbReference>
<dbReference type="InterPro" id="IPR051310">
    <property type="entry name" value="MCP_chemotaxis"/>
</dbReference>
<feature type="transmembrane region" description="Helical" evidence="8">
    <location>
        <begin position="188"/>
        <end position="208"/>
    </location>
</feature>
<keyword evidence="8" id="KW-0472">Membrane</keyword>
<keyword evidence="2" id="KW-0488">Methylation</keyword>
<dbReference type="SUPFAM" id="SSF158472">
    <property type="entry name" value="HAMP domain-like"/>
    <property type="match status" value="1"/>
</dbReference>
<evidence type="ECO:0000313" key="12">
    <source>
        <dbReference type="Proteomes" id="UP000005744"/>
    </source>
</evidence>
<evidence type="ECO:0000313" key="11">
    <source>
        <dbReference type="EMBL" id="EIJ42440.1"/>
    </source>
</evidence>
<keyword evidence="3 5" id="KW-0807">Transducer</keyword>
<dbReference type="InterPro" id="IPR004089">
    <property type="entry name" value="MCPsignal_dom"/>
</dbReference>
<evidence type="ECO:0000256" key="7">
    <source>
        <dbReference type="SAM" id="MobiDB-lite"/>
    </source>
</evidence>
<reference evidence="11 12" key="1">
    <citation type="submission" date="2011-11" db="EMBL/GenBank/DDBJ databases">
        <title>Improved High-Quality Draft sequence of Beggiatoa alba B18lD.</title>
        <authorList>
            <consortium name="US DOE Joint Genome Institute"/>
            <person name="Lucas S."/>
            <person name="Han J."/>
            <person name="Lapidus A."/>
            <person name="Cheng J.-F."/>
            <person name="Goodwin L."/>
            <person name="Pitluck S."/>
            <person name="Peters L."/>
            <person name="Mikhailova N."/>
            <person name="Held B."/>
            <person name="Detter J.C."/>
            <person name="Han C."/>
            <person name="Tapia R."/>
            <person name="Land M."/>
            <person name="Hauser L."/>
            <person name="Kyrpides N."/>
            <person name="Ivanova N."/>
            <person name="Pagani I."/>
            <person name="Samuel K."/>
            <person name="Teske A."/>
            <person name="Mueller J."/>
            <person name="Woyke T."/>
        </authorList>
    </citation>
    <scope>NUCLEOTIDE SEQUENCE [LARGE SCALE GENOMIC DNA]</scope>
    <source>
        <strain evidence="11 12">B18LD</strain>
    </source>
</reference>
<dbReference type="FunFam" id="1.10.287.950:FF:000001">
    <property type="entry name" value="Methyl-accepting chemotaxis sensory transducer"/>
    <property type="match status" value="1"/>
</dbReference>
<evidence type="ECO:0000256" key="6">
    <source>
        <dbReference type="SAM" id="Coils"/>
    </source>
</evidence>
<dbReference type="Pfam" id="PF00015">
    <property type="entry name" value="MCPsignal"/>
    <property type="match status" value="1"/>
</dbReference>
<dbReference type="Proteomes" id="UP000005744">
    <property type="component" value="Unassembled WGS sequence"/>
</dbReference>
<evidence type="ECO:0000256" key="5">
    <source>
        <dbReference type="PROSITE-ProRule" id="PRU00284"/>
    </source>
</evidence>
<sequence>MFSLAYFKTIKTQFSSVLFLLIIIFLLIAGITYRETGNVNEQWNHFQTYVAQRMYYLEEIRTHLGYGGMIHHFKNLVLRKQTKYVTGFNESFNKLQTILTQYRQLPDVTPDELKFLEEVQKVANAYQQNLQIVIEMGQAEQSIADIDATVKVDDTPALTALDQLDRFYKVLAQEETTVLEKILLRSRISIIATVFITLCLLIPLMLTLSRRVIQGLSNAITVADHIANGKLDNQIKITHENEIGQLSRALAHMQQQLQERITKDKRIAEEALRITSALDNVTTAVLIADNHYKLIYSNHAATRLFTQETQRIRKDPYFQSFNAENLVGQPIDIFYHDPEKQRALEAALISSHRFTLTMGETRLDTYLTPVINTQGKRLGTVAEFNNITEQLLMEQEINAVIHAATQGDFQQRINLEGKTGFLKIVSESLNQIITVNQQAVQDTMRVFAALAKGDLTQSVQTNYVGAFAQLRTDANATVQKLTDVICMIRTSADTVNKATEELSEGTISLSQRTEQQAASLEETAASMEEMTSTVQQNADNAYQATQLATVARQKAELGGEVVGEAIKAMNAINQSSQQITDIIGVIDDIAFQTNLLALNAAVEAARAGEQGRGFAVVATEVRNLAQRSAAAAKEIKALIRDSVVKVTEGGRLVNQSGETLTDIVNAVKKVSDIIAEISAASQEQSAGIHQVNKAVSQMDEMTQQNASLVEESTSTSQSLMEQVRALKQQVSFFKVAKTLTSPPTQTPTPTTTKPKTPSTQHRAMQKDLHPHATKNSEWKDF</sequence>
<evidence type="ECO:0000256" key="3">
    <source>
        <dbReference type="ARBA" id="ARBA00023224"/>
    </source>
</evidence>
<evidence type="ECO:0000259" key="9">
    <source>
        <dbReference type="PROSITE" id="PS50111"/>
    </source>
</evidence>
<name>I3CFP7_9GAMM</name>
<feature type="domain" description="HAMP" evidence="10">
    <location>
        <begin position="437"/>
        <end position="486"/>
    </location>
</feature>
<gene>
    <name evidence="11" type="ORF">BegalDRAFT_1559</name>
</gene>
<evidence type="ECO:0000256" key="1">
    <source>
        <dbReference type="ARBA" id="ARBA00004370"/>
    </source>
</evidence>
<dbReference type="GO" id="GO:0005886">
    <property type="term" value="C:plasma membrane"/>
    <property type="evidence" value="ECO:0007669"/>
    <property type="project" value="TreeGrafter"/>
</dbReference>
<feature type="transmembrane region" description="Helical" evidence="8">
    <location>
        <begin position="12"/>
        <end position="33"/>
    </location>
</feature>
<feature type="compositionally biased region" description="Basic and acidic residues" evidence="7">
    <location>
        <begin position="764"/>
        <end position="781"/>
    </location>
</feature>
<dbReference type="SUPFAM" id="SSF55785">
    <property type="entry name" value="PYP-like sensor domain (PAS domain)"/>
    <property type="match status" value="1"/>
</dbReference>
<keyword evidence="8" id="KW-0812">Transmembrane</keyword>
<dbReference type="PANTHER" id="PTHR43531:SF14">
    <property type="entry name" value="METHYL-ACCEPTING CHEMOTAXIS PROTEIN I-RELATED"/>
    <property type="match status" value="1"/>
</dbReference>
<dbReference type="eggNOG" id="COG0840">
    <property type="taxonomic scope" value="Bacteria"/>
</dbReference>
<dbReference type="GO" id="GO:0004888">
    <property type="term" value="F:transmembrane signaling receptor activity"/>
    <property type="evidence" value="ECO:0007669"/>
    <property type="project" value="InterPro"/>
</dbReference>
<comment type="similarity">
    <text evidence="4">Belongs to the methyl-accepting chemotaxis (MCP) protein family.</text>
</comment>
<protein>
    <submittedName>
        <fullName evidence="11">Methyl-accepting chemotaxis protein</fullName>
    </submittedName>
</protein>
<feature type="domain" description="Methyl-accepting transducer" evidence="9">
    <location>
        <begin position="491"/>
        <end position="720"/>
    </location>
</feature>
<dbReference type="Gene3D" id="3.30.450.20">
    <property type="entry name" value="PAS domain"/>
    <property type="match status" value="1"/>
</dbReference>
<dbReference type="PRINTS" id="PR00260">
    <property type="entry name" value="CHEMTRNSDUCR"/>
</dbReference>
<organism evidence="11 12">
    <name type="scientific">Beggiatoa alba B18LD</name>
    <dbReference type="NCBI Taxonomy" id="395493"/>
    <lineage>
        <taxon>Bacteria</taxon>
        <taxon>Pseudomonadati</taxon>
        <taxon>Pseudomonadota</taxon>
        <taxon>Gammaproteobacteria</taxon>
        <taxon>Thiotrichales</taxon>
        <taxon>Thiotrichaceae</taxon>
        <taxon>Beggiatoa</taxon>
    </lineage>
</organism>
<dbReference type="PANTHER" id="PTHR43531">
    <property type="entry name" value="PROTEIN ICFG"/>
    <property type="match status" value="1"/>
</dbReference>
<dbReference type="InterPro" id="IPR035965">
    <property type="entry name" value="PAS-like_dom_sf"/>
</dbReference>
<dbReference type="Pfam" id="PF00672">
    <property type="entry name" value="HAMP"/>
    <property type="match status" value="1"/>
</dbReference>
<dbReference type="PROSITE" id="PS50885">
    <property type="entry name" value="HAMP"/>
    <property type="match status" value="2"/>
</dbReference>
<evidence type="ECO:0000256" key="4">
    <source>
        <dbReference type="ARBA" id="ARBA00029447"/>
    </source>
</evidence>
<evidence type="ECO:0000259" key="10">
    <source>
        <dbReference type="PROSITE" id="PS50885"/>
    </source>
</evidence>
<dbReference type="AlphaFoldDB" id="I3CFP7"/>
<dbReference type="Gene3D" id="1.10.287.950">
    <property type="entry name" value="Methyl-accepting chemotaxis protein"/>
    <property type="match status" value="1"/>
</dbReference>
<comment type="subcellular location">
    <subcellularLocation>
        <location evidence="1">Membrane</location>
    </subcellularLocation>
</comment>
<keyword evidence="8" id="KW-1133">Transmembrane helix</keyword>
<dbReference type="CDD" id="cd06225">
    <property type="entry name" value="HAMP"/>
    <property type="match status" value="1"/>
</dbReference>
<feature type="compositionally biased region" description="Low complexity" evidence="7">
    <location>
        <begin position="740"/>
        <end position="760"/>
    </location>
</feature>
<accession>I3CFP7</accession>
<dbReference type="HOGENOM" id="CLU_000445_107_20_6"/>
<dbReference type="GO" id="GO:0006935">
    <property type="term" value="P:chemotaxis"/>
    <property type="evidence" value="ECO:0007669"/>
    <property type="project" value="UniProtKB-KW"/>
</dbReference>
<dbReference type="GO" id="GO:0007165">
    <property type="term" value="P:signal transduction"/>
    <property type="evidence" value="ECO:0007669"/>
    <property type="project" value="UniProtKB-KW"/>
</dbReference>